<dbReference type="InParanoid" id="A0A7L9FGT6"/>
<evidence type="ECO:0000313" key="2">
    <source>
        <dbReference type="EMBL" id="QOJ78969.1"/>
    </source>
</evidence>
<dbReference type="GeneID" id="59148318"/>
<organism evidence="2 3">
    <name type="scientific">Infirmifilum lucidum</name>
    <dbReference type="NCBI Taxonomy" id="2776706"/>
    <lineage>
        <taxon>Archaea</taxon>
        <taxon>Thermoproteota</taxon>
        <taxon>Thermoprotei</taxon>
        <taxon>Thermofilales</taxon>
        <taxon>Thermofilaceae</taxon>
        <taxon>Infirmifilum</taxon>
    </lineage>
</organism>
<name>A0A7L9FGT6_9CREN</name>
<feature type="transmembrane region" description="Helical" evidence="1">
    <location>
        <begin position="111"/>
        <end position="136"/>
    </location>
</feature>
<dbReference type="KEGG" id="thel:IG193_00440"/>
<keyword evidence="3" id="KW-1185">Reference proteome</keyword>
<dbReference type="RefSeq" id="WP_192818941.1">
    <property type="nucleotide sequence ID" value="NZ_CP062310.1"/>
</dbReference>
<keyword evidence="1" id="KW-0472">Membrane</keyword>
<dbReference type="AlphaFoldDB" id="A0A7L9FGT6"/>
<evidence type="ECO:0000313" key="3">
    <source>
        <dbReference type="Proteomes" id="UP000594121"/>
    </source>
</evidence>
<keyword evidence="1" id="KW-0812">Transmembrane</keyword>
<dbReference type="EMBL" id="CP062310">
    <property type="protein sequence ID" value="QOJ78969.1"/>
    <property type="molecule type" value="Genomic_DNA"/>
</dbReference>
<proteinExistence type="predicted"/>
<keyword evidence="1" id="KW-1133">Transmembrane helix</keyword>
<reference evidence="2 3" key="1">
    <citation type="submission" date="2020-10" db="EMBL/GenBank/DDBJ databases">
        <title>Thermofilum lucidum 3507LT sp. nov. a novel member of Thermofilaceae family isolated from Chile hot spring, and proposal of description order Thermofilales.</title>
        <authorList>
            <person name="Zayulina K.S."/>
            <person name="Elcheninov A.G."/>
            <person name="Toshchakov S.V."/>
            <person name="Kublanov I.V."/>
        </authorList>
    </citation>
    <scope>NUCLEOTIDE SEQUENCE [LARGE SCALE GENOMIC DNA]</scope>
    <source>
        <strain evidence="2 3">3507LT</strain>
    </source>
</reference>
<accession>A0A7L9FGT6</accession>
<dbReference type="Proteomes" id="UP000594121">
    <property type="component" value="Chromosome"/>
</dbReference>
<protein>
    <submittedName>
        <fullName evidence="2">Uncharacterized protein</fullName>
    </submittedName>
</protein>
<evidence type="ECO:0000256" key="1">
    <source>
        <dbReference type="SAM" id="Phobius"/>
    </source>
</evidence>
<sequence length="202" mass="22788">MGASSRGEWVSTEVCKRLKYSEGYRIKFPPKYLTPGTRVTGKIIVREGKHRAALFISRKRLLGETTVYSKVVGREEDVLFSVIEEGEYTCSLELRPVLTASKRLKIFAETAALTALITFLFITFLLILITFFFLYVSSFPIEKLGARLTSMFLAMFLDMFLEMLNTIILVTLAVSTVVGLLNLVVKSKLEENSCVEVSVYVE</sequence>
<gene>
    <name evidence="2" type="ORF">IG193_00440</name>
</gene>
<feature type="transmembrane region" description="Helical" evidence="1">
    <location>
        <begin position="156"/>
        <end position="181"/>
    </location>
</feature>